<organism evidence="2 3">
    <name type="scientific">Prochlorothrix hollandica PCC 9006 = CALU 1027</name>
    <dbReference type="NCBI Taxonomy" id="317619"/>
    <lineage>
        <taxon>Bacteria</taxon>
        <taxon>Bacillati</taxon>
        <taxon>Cyanobacteriota</taxon>
        <taxon>Cyanophyceae</taxon>
        <taxon>Prochlorotrichales</taxon>
        <taxon>Prochlorotrichaceae</taxon>
        <taxon>Prochlorothrix</taxon>
    </lineage>
</organism>
<dbReference type="Proteomes" id="UP000034681">
    <property type="component" value="Unassembled WGS sequence"/>
</dbReference>
<comment type="caution">
    <text evidence="2">The sequence shown here is derived from an EMBL/GenBank/DDBJ whole genome shotgun (WGS) entry which is preliminary data.</text>
</comment>
<keyword evidence="3" id="KW-1185">Reference proteome</keyword>
<dbReference type="OrthoDB" id="4537997at2"/>
<evidence type="ECO:0000313" key="3">
    <source>
        <dbReference type="Proteomes" id="UP000034681"/>
    </source>
</evidence>
<dbReference type="EMBL" id="AJTX02000004">
    <property type="protein sequence ID" value="KKJ00010.1"/>
    <property type="molecule type" value="Genomic_DNA"/>
</dbReference>
<dbReference type="AlphaFoldDB" id="A0A0M2PV68"/>
<dbReference type="Gene3D" id="3.20.170.30">
    <property type="match status" value="1"/>
</dbReference>
<accession>A0A0M2PV68</accession>
<name>A0A0M2PV68_PROHO</name>
<protein>
    <submittedName>
        <fullName evidence="2">Uncharacterized protein</fullName>
    </submittedName>
</protein>
<gene>
    <name evidence="2" type="ORF">PROH_09530</name>
</gene>
<proteinExistence type="predicted"/>
<dbReference type="SUPFAM" id="SSF56399">
    <property type="entry name" value="ADP-ribosylation"/>
    <property type="match status" value="1"/>
</dbReference>
<evidence type="ECO:0000313" key="2">
    <source>
        <dbReference type="EMBL" id="KKJ00010.1"/>
    </source>
</evidence>
<feature type="region of interest" description="Disordered" evidence="1">
    <location>
        <begin position="1"/>
        <end position="21"/>
    </location>
</feature>
<dbReference type="InterPro" id="IPR042081">
    <property type="entry name" value="RNA_2'-PTrans_C"/>
</dbReference>
<evidence type="ECO:0000256" key="1">
    <source>
        <dbReference type="SAM" id="MobiDB-lite"/>
    </source>
</evidence>
<reference evidence="2" key="1">
    <citation type="submission" date="2012-04" db="EMBL/GenBank/DDBJ databases">
        <authorList>
            <person name="Borisov I.G."/>
            <person name="Ivanikova N.V."/>
            <person name="Pinevich A.V."/>
        </authorList>
    </citation>
    <scope>NUCLEOTIDE SEQUENCE</scope>
    <source>
        <strain evidence="2">CALU 1027</strain>
    </source>
</reference>
<sequence length="72" mass="7878">MTRHQVHLSGEVDTGRRVGQRKGRPVILAVAAADLAATGEPFYCSELHRIHSGFLGESETGENMMGDKWAIK</sequence>